<dbReference type="Pfam" id="PF00196">
    <property type="entry name" value="GerE"/>
    <property type="match status" value="1"/>
</dbReference>
<dbReference type="PROSITE" id="PS50043">
    <property type="entry name" value="HTH_LUXR_2"/>
    <property type="match status" value="1"/>
</dbReference>
<dbReference type="GO" id="GO:0005737">
    <property type="term" value="C:cytoplasm"/>
    <property type="evidence" value="ECO:0007669"/>
    <property type="project" value="TreeGrafter"/>
</dbReference>
<dbReference type="InterPro" id="IPR041664">
    <property type="entry name" value="AAA_16"/>
</dbReference>
<accession>A0A6G3T7U4</accession>
<dbReference type="Gene3D" id="1.10.10.10">
    <property type="entry name" value="Winged helix-like DNA-binding domain superfamily/Winged helix DNA-binding domain"/>
    <property type="match status" value="1"/>
</dbReference>
<dbReference type="GO" id="GO:0004016">
    <property type="term" value="F:adenylate cyclase activity"/>
    <property type="evidence" value="ECO:0007669"/>
    <property type="project" value="TreeGrafter"/>
</dbReference>
<dbReference type="InterPro" id="IPR016032">
    <property type="entry name" value="Sig_transdc_resp-reg_C-effctor"/>
</dbReference>
<evidence type="ECO:0000256" key="2">
    <source>
        <dbReference type="ARBA" id="ARBA00022840"/>
    </source>
</evidence>
<comment type="caution">
    <text evidence="4">The sequence shown here is derived from an EMBL/GenBank/DDBJ whole genome shotgun (WGS) entry which is preliminary data.</text>
</comment>
<proteinExistence type="predicted"/>
<dbReference type="RefSeq" id="WP_164271484.1">
    <property type="nucleotide sequence ID" value="NZ_JAAGMQ010000173.1"/>
</dbReference>
<dbReference type="InterPro" id="IPR036388">
    <property type="entry name" value="WH-like_DNA-bd_sf"/>
</dbReference>
<dbReference type="GO" id="GO:0005524">
    <property type="term" value="F:ATP binding"/>
    <property type="evidence" value="ECO:0007669"/>
    <property type="project" value="UniProtKB-KW"/>
</dbReference>
<dbReference type="EMBL" id="JAAGMQ010000173">
    <property type="protein sequence ID" value="NEC32682.1"/>
    <property type="molecule type" value="Genomic_DNA"/>
</dbReference>
<dbReference type="PANTHER" id="PTHR16305:SF35">
    <property type="entry name" value="TRANSCRIPTIONAL ACTIVATOR DOMAIN"/>
    <property type="match status" value="1"/>
</dbReference>
<dbReference type="PANTHER" id="PTHR16305">
    <property type="entry name" value="TESTICULAR SOLUBLE ADENYLYL CYCLASE"/>
    <property type="match status" value="1"/>
</dbReference>
<dbReference type="Proteomes" id="UP000475666">
    <property type="component" value="Unassembled WGS sequence"/>
</dbReference>
<dbReference type="CDD" id="cd06170">
    <property type="entry name" value="LuxR_C_like"/>
    <property type="match status" value="1"/>
</dbReference>
<gene>
    <name evidence="4" type="ORF">G3I66_05740</name>
</gene>
<evidence type="ECO:0000313" key="4">
    <source>
        <dbReference type="EMBL" id="NEC32682.1"/>
    </source>
</evidence>
<protein>
    <submittedName>
        <fullName evidence="4">Helix-turn-helix domain-containing protein</fullName>
    </submittedName>
</protein>
<dbReference type="InterPro" id="IPR000792">
    <property type="entry name" value="Tscrpt_reg_LuxR_C"/>
</dbReference>
<organism evidence="4 5">
    <name type="scientific">Streptomyces rubrogriseus</name>
    <dbReference type="NCBI Taxonomy" id="194673"/>
    <lineage>
        <taxon>Bacteria</taxon>
        <taxon>Bacillati</taxon>
        <taxon>Actinomycetota</taxon>
        <taxon>Actinomycetes</taxon>
        <taxon>Kitasatosporales</taxon>
        <taxon>Streptomycetaceae</taxon>
        <taxon>Streptomyces</taxon>
        <taxon>Streptomyces violaceoruber group</taxon>
    </lineage>
</organism>
<dbReference type="AlphaFoldDB" id="A0A6G3T7U4"/>
<evidence type="ECO:0000313" key="5">
    <source>
        <dbReference type="Proteomes" id="UP000475666"/>
    </source>
</evidence>
<keyword evidence="1" id="KW-0547">Nucleotide-binding</keyword>
<dbReference type="InterPro" id="IPR027417">
    <property type="entry name" value="P-loop_NTPase"/>
</dbReference>
<keyword evidence="2" id="KW-0067">ATP-binding</keyword>
<evidence type="ECO:0000259" key="3">
    <source>
        <dbReference type="PROSITE" id="PS50043"/>
    </source>
</evidence>
<dbReference type="SMART" id="SM00421">
    <property type="entry name" value="HTH_LUXR"/>
    <property type="match status" value="1"/>
</dbReference>
<dbReference type="GO" id="GO:0006355">
    <property type="term" value="P:regulation of DNA-templated transcription"/>
    <property type="evidence" value="ECO:0007669"/>
    <property type="project" value="InterPro"/>
</dbReference>
<dbReference type="PRINTS" id="PR00038">
    <property type="entry name" value="HTHLUXR"/>
</dbReference>
<feature type="domain" description="HTH luxR-type" evidence="3">
    <location>
        <begin position="837"/>
        <end position="902"/>
    </location>
</feature>
<name>A0A6G3T7U4_9ACTN</name>
<evidence type="ECO:0000256" key="1">
    <source>
        <dbReference type="ARBA" id="ARBA00022741"/>
    </source>
</evidence>
<dbReference type="SUPFAM" id="SSF52540">
    <property type="entry name" value="P-loop containing nucleoside triphosphate hydrolases"/>
    <property type="match status" value="1"/>
</dbReference>
<dbReference type="GO" id="GO:0003677">
    <property type="term" value="F:DNA binding"/>
    <property type="evidence" value="ECO:0007669"/>
    <property type="project" value="InterPro"/>
</dbReference>
<sequence>MARLHGRDAVLTVVGSVLDSTTAGQGSAVVVRGGSGSGKSALLQRAAQTAAVAGWRVLRVQGDGKRETRPFAAIRSLVSLLDAPVGESPAVRDALVHTLSGRGRPADVMLVCSALRGVLVPAAERRPVLLLADDCQWLDPASATVLTFLVNRLAGTQMAVVAAIDGEGLNPFTGYDVIELPALDRESAQRVLADHHPDLANTARSAVLDVAEGNPLALVDLPAALNSAQRKGRAAPPDLMVPGPMLYRTLGWRFRKLPPDTRALLTVLALADDATEPRDLARLAQSLGHGLEAFGPAEDAGLVTSDRVPRFTRRVLRCLAYFTAPLSVRLEAHAAWASIGLAGLGAGVPTDAVAPARSIRPGHLETLAQAALAAERWDLAIRTLRHAGDVNPTQAGRTRLYTTAALVAVRRGQPLLALALSRESARDATGTLSVVRASALFDTEFHADASGSALARALAEAPAAAGDVQDWATFQLATLSSVTGLPEPAHTALLTLRRRGTTNDPLRLAVIASLDAVGRAPEIRAGLAVAVGRLLKTPGSHPYELTWLADAAWRIDETAMASRLLAIALRGPDRGGGAHLPHCWVLRAAMLTAGGRWQELHEFVAARLPGLEAEGLHQQAMALKTQLLLVCAYQGRRERGDELLREVRQWAQDHGCAHYLRLAGYAAHLLAQDDGGPIAVGEDSWPTGDDRAASLVRHSHVDAVRTALARNDVAAARAHHESAVRDGLASFSAEMALLVHHGQALLSAHTDEPGTAGLFDAAQAAARASARPFDRARLALDHGAWLRRRRSFSAARTYLRSAHDDFTRLGALPWQSRARAELRAIGVSPRGEHAPRAAVGVSSLSAHEERIVRLAALGLSNREIGDRLVISPRTVASHLYKVFPRLGVSSRRELARALRDTVES</sequence>
<reference evidence="4 5" key="1">
    <citation type="submission" date="2020-01" db="EMBL/GenBank/DDBJ databases">
        <title>Insect and environment-associated Actinomycetes.</title>
        <authorList>
            <person name="Currrie C."/>
            <person name="Chevrette M."/>
            <person name="Carlson C."/>
            <person name="Stubbendieck R."/>
            <person name="Wendt-Pienkowski E."/>
        </authorList>
    </citation>
    <scope>NUCLEOTIDE SEQUENCE [LARGE SCALE GENOMIC DNA]</scope>
    <source>
        <strain evidence="4 5">SID7739</strain>
    </source>
</reference>
<dbReference type="Pfam" id="PF13191">
    <property type="entry name" value="AAA_16"/>
    <property type="match status" value="1"/>
</dbReference>
<dbReference type="SUPFAM" id="SSF46894">
    <property type="entry name" value="C-terminal effector domain of the bipartite response regulators"/>
    <property type="match status" value="1"/>
</dbReference>